<dbReference type="GO" id="GO:0016787">
    <property type="term" value="F:hydrolase activity"/>
    <property type="evidence" value="ECO:0007669"/>
    <property type="project" value="UniProtKB-KW"/>
</dbReference>
<keyword evidence="2" id="KW-0378">Hydrolase</keyword>
<feature type="domain" description="Helicase ATP-binding" evidence="6">
    <location>
        <begin position="149"/>
        <end position="340"/>
    </location>
</feature>
<evidence type="ECO:0000256" key="5">
    <source>
        <dbReference type="SAM" id="Coils"/>
    </source>
</evidence>
<dbReference type="Gene3D" id="3.40.50.300">
    <property type="entry name" value="P-loop containing nucleotide triphosphate hydrolases"/>
    <property type="match status" value="1"/>
</dbReference>
<dbReference type="SMART" id="SM00487">
    <property type="entry name" value="DEXDc"/>
    <property type="match status" value="1"/>
</dbReference>
<protein>
    <submittedName>
        <fullName evidence="8">Helicase</fullName>
    </submittedName>
</protein>
<dbReference type="Gene3D" id="3.40.50.10810">
    <property type="entry name" value="Tandem AAA-ATPase domain"/>
    <property type="match status" value="1"/>
</dbReference>
<dbReference type="OrthoDB" id="9814088at2"/>
<dbReference type="InterPro" id="IPR057342">
    <property type="entry name" value="DEXDc_RapA"/>
</dbReference>
<evidence type="ECO:0000256" key="3">
    <source>
        <dbReference type="ARBA" id="ARBA00022806"/>
    </source>
</evidence>
<dbReference type="PANTHER" id="PTHR45766">
    <property type="entry name" value="DNA ANNEALING HELICASE AND ENDONUCLEASE ZRANB3 FAMILY MEMBER"/>
    <property type="match status" value="1"/>
</dbReference>
<keyword evidence="9" id="KW-1185">Reference proteome</keyword>
<dbReference type="PANTHER" id="PTHR45766:SF6">
    <property type="entry name" value="SWI_SNF-RELATED MATRIX-ASSOCIATED ACTIN-DEPENDENT REGULATOR OF CHROMATIN SUBFAMILY A-LIKE PROTEIN 1"/>
    <property type="match status" value="1"/>
</dbReference>
<dbReference type="RefSeq" id="WP_146482776.1">
    <property type="nucleotide sequence ID" value="NZ_CP042266.1"/>
</dbReference>
<keyword evidence="5" id="KW-0175">Coiled coil</keyword>
<evidence type="ECO:0000259" key="7">
    <source>
        <dbReference type="PROSITE" id="PS51194"/>
    </source>
</evidence>
<dbReference type="InterPro" id="IPR038718">
    <property type="entry name" value="SNF2-like_sf"/>
</dbReference>
<dbReference type="Pfam" id="PF00271">
    <property type="entry name" value="Helicase_C"/>
    <property type="match status" value="1"/>
</dbReference>
<evidence type="ECO:0000256" key="2">
    <source>
        <dbReference type="ARBA" id="ARBA00022801"/>
    </source>
</evidence>
<evidence type="ECO:0000256" key="1">
    <source>
        <dbReference type="ARBA" id="ARBA00022741"/>
    </source>
</evidence>
<dbReference type="CDD" id="cd18793">
    <property type="entry name" value="SF2_C_SNF"/>
    <property type="match status" value="1"/>
</dbReference>
<dbReference type="EMBL" id="CP042266">
    <property type="protein sequence ID" value="QDY79487.1"/>
    <property type="molecule type" value="Genomic_DNA"/>
</dbReference>
<proteinExistence type="predicted"/>
<gene>
    <name evidence="8" type="ORF">FQU76_26465</name>
</gene>
<keyword evidence="4" id="KW-0067">ATP-binding</keyword>
<sequence length="1086" mass="121284">MTTPTTDLAGVAQRAVRRRAAAQDHTAVPEISDLVEVRGQRWVVADIDHGTGSPAISAPGTLVTLNSVEDGRYNDTLAVIWEIEPGRRRLPAGSLPEVTAHRFDPPERLAAFLDAVRWSAVTSADVRTLQAPLRSGVAVEPYQLEPVSRAVAAPRVNLLLADDVGLGKTIEAGLVALELILRNRAHKIMIVCPAGLTVKWRDEMSEKFGLDFTIIDSERAAEVRRTHGSAANPFNIHPRCIVSLPWLRGPKAQRLLAEVLPAQDAEAAVPGKRAFDLLILDEAHHVAPSAPKQYYPVDSQQTKLIRRLAPHFEHRLFLSATPHNGYQQSYTALLEIIDNQRFARGVEPDPQAVEDTVVRRLKTDIRDPETGERRFLERSTMSLSVEYTEDERRIHALLKEYARLRRAKLGTRFKGGRKAADLVTLLLKKRLFSSPDAFARTIEVYLETLRTKKQQAAEEVEDWQETFFDDYADYDDEPLAEAEDDAIARATTLQPGTDGDESALLEQMRDWAQRHQAQADSKARELIGYLKASCLAEGGHWLNERVVVFTEYRDTQIWLQNLLRDHGIGGDRVALLHGGLNAEDREQLRLAFQAEPAGNPVRILLATDAASEGIDLQRHCHRLVNYDIPFNPNKLEQRIGRIDRYGQRTAPEVVHFVGSGYEKSTDTYEADLEFLARVAVKVARMEEDLGKVNAVLADAVQRRMTGDLGTDFDVERAEVYAGRKARRGGGNVAAERDAQAQAQRLKEQVAGTVAALGITPERIARVVSTALPLARQQDIRPVLDDKDGAEGFYEVPTLTGSWERAAHGLADKLRPESRRPVTFEAANLKDLHGKDRDDVVLAHLGHPLVAMSTRLLRAAVWNKEQTGLARVSAVISDHPELETTLVGAFARFVLVGADGVRLHEEVLQAGGWLRAAEGADQPRFSRLEKITTVRDILDDAFADHATQAAPVLRGRLADAWPHVSEGLVSALTWRARNRQTSLETRLETRRRDEAERITAQIDRFRESLRRALGTAAEQEEEGQLELAFDEVEQQQRDRENWEQRRDALESEKQRELAAVAARYARPKALLFPVAVVFVVPRREAVK</sequence>
<dbReference type="AlphaFoldDB" id="A0A5B8JDB0"/>
<dbReference type="Proteomes" id="UP000320580">
    <property type="component" value="Chromosome"/>
</dbReference>
<keyword evidence="3 8" id="KW-0347">Helicase</keyword>
<evidence type="ECO:0000256" key="4">
    <source>
        <dbReference type="ARBA" id="ARBA00022840"/>
    </source>
</evidence>
<dbReference type="PROSITE" id="PS51192">
    <property type="entry name" value="HELICASE_ATP_BIND_1"/>
    <property type="match status" value="1"/>
</dbReference>
<dbReference type="InterPro" id="IPR000330">
    <property type="entry name" value="SNF2_N"/>
</dbReference>
<dbReference type="Pfam" id="PF00176">
    <property type="entry name" value="SNF2-rel_dom"/>
    <property type="match status" value="1"/>
</dbReference>
<evidence type="ECO:0000259" key="6">
    <source>
        <dbReference type="PROSITE" id="PS51192"/>
    </source>
</evidence>
<dbReference type="NCBIfam" id="NF038317">
    <property type="entry name" value="DISARM_DrmD"/>
    <property type="match status" value="1"/>
</dbReference>
<dbReference type="GO" id="GO:0005524">
    <property type="term" value="F:ATP binding"/>
    <property type="evidence" value="ECO:0007669"/>
    <property type="project" value="UniProtKB-KW"/>
</dbReference>
<feature type="domain" description="Helicase C-terminal" evidence="7">
    <location>
        <begin position="534"/>
        <end position="690"/>
    </location>
</feature>
<dbReference type="KEGG" id="sqz:FQU76_26465"/>
<name>A0A5B8JDB0_9ACTN</name>
<reference evidence="8 9" key="1">
    <citation type="submission" date="2019-07" db="EMBL/GenBank/DDBJ databases">
        <authorList>
            <person name="Zhu P."/>
        </authorList>
    </citation>
    <scope>NUCLEOTIDE SEQUENCE [LARGE SCALE GENOMIC DNA]</scope>
    <source>
        <strain evidence="8 9">SSL-25</strain>
    </source>
</reference>
<accession>A0A5B8JDB0</accession>
<organism evidence="8 9">
    <name type="scientific">Streptomyces qinzhouensis</name>
    <dbReference type="NCBI Taxonomy" id="2599401"/>
    <lineage>
        <taxon>Bacteria</taxon>
        <taxon>Bacillati</taxon>
        <taxon>Actinomycetota</taxon>
        <taxon>Actinomycetes</taxon>
        <taxon>Kitasatosporales</taxon>
        <taxon>Streptomycetaceae</taxon>
        <taxon>Streptomyces</taxon>
    </lineage>
</organism>
<keyword evidence="1" id="KW-0547">Nucleotide-binding</keyword>
<evidence type="ECO:0000313" key="8">
    <source>
        <dbReference type="EMBL" id="QDY79487.1"/>
    </source>
</evidence>
<evidence type="ECO:0000313" key="9">
    <source>
        <dbReference type="Proteomes" id="UP000320580"/>
    </source>
</evidence>
<feature type="coiled-coil region" evidence="5">
    <location>
        <begin position="1001"/>
        <end position="1058"/>
    </location>
</feature>
<dbReference type="InterPro" id="IPR049730">
    <property type="entry name" value="SNF2/RAD54-like_C"/>
</dbReference>
<dbReference type="PROSITE" id="PS51194">
    <property type="entry name" value="HELICASE_CTER"/>
    <property type="match status" value="1"/>
</dbReference>
<dbReference type="CDD" id="cd18011">
    <property type="entry name" value="DEXDc_RapA"/>
    <property type="match status" value="1"/>
</dbReference>
<dbReference type="SUPFAM" id="SSF52540">
    <property type="entry name" value="P-loop containing nucleoside triphosphate hydrolases"/>
    <property type="match status" value="2"/>
</dbReference>
<dbReference type="InterPro" id="IPR027417">
    <property type="entry name" value="P-loop_NTPase"/>
</dbReference>
<dbReference type="GO" id="GO:0004386">
    <property type="term" value="F:helicase activity"/>
    <property type="evidence" value="ECO:0007669"/>
    <property type="project" value="UniProtKB-KW"/>
</dbReference>
<dbReference type="InterPro" id="IPR001650">
    <property type="entry name" value="Helicase_C-like"/>
</dbReference>
<dbReference type="InterPro" id="IPR014001">
    <property type="entry name" value="Helicase_ATP-bd"/>
</dbReference>
<dbReference type="SMART" id="SM00490">
    <property type="entry name" value="HELICc"/>
    <property type="match status" value="1"/>
</dbReference>